<organism evidence="2">
    <name type="scientific">Cucumis melo</name>
    <name type="common">Muskmelon</name>
    <dbReference type="NCBI Taxonomy" id="3656"/>
    <lineage>
        <taxon>Eukaryota</taxon>
        <taxon>Viridiplantae</taxon>
        <taxon>Streptophyta</taxon>
        <taxon>Embryophyta</taxon>
        <taxon>Tracheophyta</taxon>
        <taxon>Spermatophyta</taxon>
        <taxon>Magnoliopsida</taxon>
        <taxon>eudicotyledons</taxon>
        <taxon>Gunneridae</taxon>
        <taxon>Pentapetalae</taxon>
        <taxon>rosids</taxon>
        <taxon>fabids</taxon>
        <taxon>Cucurbitales</taxon>
        <taxon>Cucurbitaceae</taxon>
        <taxon>Benincaseae</taxon>
        <taxon>Cucumis</taxon>
    </lineage>
</organism>
<protein>
    <submittedName>
        <fullName evidence="2">Uncharacterized protein</fullName>
    </submittedName>
</protein>
<accession>A0A9I9EJ17</accession>
<feature type="compositionally biased region" description="Basic residues" evidence="1">
    <location>
        <begin position="259"/>
        <end position="274"/>
    </location>
</feature>
<feature type="compositionally biased region" description="Basic and acidic residues" evidence="1">
    <location>
        <begin position="275"/>
        <end position="289"/>
    </location>
</feature>
<evidence type="ECO:0000256" key="1">
    <source>
        <dbReference type="SAM" id="MobiDB-lite"/>
    </source>
</evidence>
<name>A0A9I9EJ17_CUCME</name>
<feature type="region of interest" description="Disordered" evidence="1">
    <location>
        <begin position="214"/>
        <end position="289"/>
    </location>
</feature>
<dbReference type="EnsemblPlants" id="MELO3C034426.2.1">
    <property type="protein sequence ID" value="MELO3C034426.2.1"/>
    <property type="gene ID" value="MELO3C034426.2"/>
</dbReference>
<dbReference type="Gramene" id="MELO3C034426.2.1">
    <property type="protein sequence ID" value="MELO3C034426.2.1"/>
    <property type="gene ID" value="MELO3C034426.2"/>
</dbReference>
<proteinExistence type="predicted"/>
<sequence>MGDLCYNDDLSGGGDFCDGGGLLISLPGRYGLSIGSEKEVPFFLLILMEGSYAIESHQVAPSSHHVNLWVSHGGGQPSSSLPLQPSSSLPLHELPFFEGFPVHFHPCVLFRFSSVAFSFVCLPQSLCLPPSLFHHRFSAVCTFSTVDLSSTVAFPPSFFRCLHALRFLIGLHRPLCKVSNIKMKRGEGEVKTRTSDRLRDVGITSRKSLATGIQNLSSSSEERTEDIMAEGSGGKRESLGTSKKRVRTETKKEEATVQKKQRIKSLVSRRRVHKGKGEGKKQKEVEGKV</sequence>
<feature type="compositionally biased region" description="Basic and acidic residues" evidence="1">
    <location>
        <begin position="247"/>
        <end position="257"/>
    </location>
</feature>
<reference evidence="2" key="1">
    <citation type="submission" date="2023-03" db="UniProtKB">
        <authorList>
            <consortium name="EnsemblPlants"/>
        </authorList>
    </citation>
    <scope>IDENTIFICATION</scope>
</reference>
<dbReference type="AlphaFoldDB" id="A0A9I9EJ17"/>
<evidence type="ECO:0000313" key="2">
    <source>
        <dbReference type="EnsemblPlants" id="MELO3C034426.2.1"/>
    </source>
</evidence>